<feature type="domain" description="Xylanolytic transcriptional activator regulatory" evidence="8">
    <location>
        <begin position="340"/>
        <end position="574"/>
    </location>
</feature>
<evidence type="ECO:0000259" key="8">
    <source>
        <dbReference type="Pfam" id="PF04082"/>
    </source>
</evidence>
<keyword evidence="6" id="KW-0539">Nucleus</keyword>
<reference evidence="9" key="2">
    <citation type="submission" date="2012-05" db="EMBL/GenBank/DDBJ databases">
        <title>The Genome Annotation of Fusarium oxysporum II5.</title>
        <authorList>
            <consortium name="The Broad Institute Genomics Platform"/>
            <person name="Ma L.-J."/>
            <person name="Corby-Kistler H."/>
            <person name="Broz K."/>
            <person name="Gale L.R."/>
            <person name="Jonkers W."/>
            <person name="O'Donnell K."/>
            <person name="Ploetz R."/>
            <person name="Steinberg C."/>
            <person name="Schwartz D.C."/>
            <person name="VanEtten H."/>
            <person name="Zhou S."/>
            <person name="Young S.K."/>
            <person name="Zeng Q."/>
            <person name="Gargeya S."/>
            <person name="Fitzgerald M."/>
            <person name="Abouelleil A."/>
            <person name="Alvarado L."/>
            <person name="Chapman S.B."/>
            <person name="Gainer-Dewar J."/>
            <person name="Goldberg J."/>
            <person name="Griggs A."/>
            <person name="Gujja S."/>
            <person name="Hansen M."/>
            <person name="Howarth C."/>
            <person name="Imamovic A."/>
            <person name="Ireland A."/>
            <person name="Larimer J."/>
            <person name="McCowan C."/>
            <person name="Murphy C."/>
            <person name="Pearson M."/>
            <person name="Poon T.W."/>
            <person name="Priest M."/>
            <person name="Roberts A."/>
            <person name="Saif S."/>
            <person name="Shea T."/>
            <person name="Sykes S."/>
            <person name="Wortman J."/>
            <person name="Nusbaum C."/>
            <person name="Birren B."/>
        </authorList>
    </citation>
    <scope>NUCLEOTIDE SEQUENCE</scope>
    <source>
        <strain evidence="9">54006</strain>
    </source>
</reference>
<dbReference type="VEuPathDB" id="FungiDB:FOIG_15872"/>
<dbReference type="GO" id="GO:0000785">
    <property type="term" value="C:chromatin"/>
    <property type="evidence" value="ECO:0007669"/>
    <property type="project" value="TreeGrafter"/>
</dbReference>
<name>X0IQ59_FUSO5</name>
<proteinExistence type="predicted"/>
<keyword evidence="2" id="KW-0479">Metal-binding</keyword>
<dbReference type="PANTHER" id="PTHR40626:SF10">
    <property type="entry name" value="C2H2-TYPE DOMAIN-CONTAINING PROTEIN"/>
    <property type="match status" value="1"/>
</dbReference>
<organism evidence="9">
    <name type="scientific">Fusarium odoratissimum (strain NRRL 54006)</name>
    <dbReference type="NCBI Taxonomy" id="1089451"/>
    <lineage>
        <taxon>Eukaryota</taxon>
        <taxon>Fungi</taxon>
        <taxon>Dikarya</taxon>
        <taxon>Ascomycota</taxon>
        <taxon>Pezizomycotina</taxon>
        <taxon>Sordariomycetes</taxon>
        <taxon>Hypocreomycetidae</taxon>
        <taxon>Hypocreales</taxon>
        <taxon>Nectriaceae</taxon>
        <taxon>Fusarium</taxon>
        <taxon>Fusarium oxysporum species complex</taxon>
        <taxon>Fusarium oxysporum f. sp. cubense (strain race 4)</taxon>
    </lineage>
</organism>
<dbReference type="RefSeq" id="XP_031053062.1">
    <property type="nucleotide sequence ID" value="XM_031217265.1"/>
</dbReference>
<keyword evidence="3" id="KW-0677">Repeat</keyword>
<dbReference type="Pfam" id="PF04082">
    <property type="entry name" value="Fungal_trans"/>
    <property type="match status" value="1"/>
</dbReference>
<gene>
    <name evidence="9" type="ORF">FOIG_15872</name>
</gene>
<evidence type="ECO:0000313" key="9">
    <source>
        <dbReference type="EMBL" id="EXL90972.1"/>
    </source>
</evidence>
<comment type="subcellular location">
    <subcellularLocation>
        <location evidence="1">Nucleus</location>
    </subcellularLocation>
</comment>
<dbReference type="GO" id="GO:0000978">
    <property type="term" value="F:RNA polymerase II cis-regulatory region sequence-specific DNA binding"/>
    <property type="evidence" value="ECO:0007669"/>
    <property type="project" value="InterPro"/>
</dbReference>
<evidence type="ECO:0000256" key="1">
    <source>
        <dbReference type="ARBA" id="ARBA00004123"/>
    </source>
</evidence>
<reference evidence="9" key="1">
    <citation type="submission" date="2011-11" db="EMBL/GenBank/DDBJ databases">
        <title>The Genome Sequence of Fusarium oxysporum II5.</title>
        <authorList>
            <consortium name="The Broad Institute Genome Sequencing Platform"/>
            <person name="Ma L.-J."/>
            <person name="Gale L.R."/>
            <person name="Schwartz D.C."/>
            <person name="Zhou S."/>
            <person name="Corby-Kistler H."/>
            <person name="Young S.K."/>
            <person name="Zeng Q."/>
            <person name="Gargeya S."/>
            <person name="Fitzgerald M."/>
            <person name="Haas B."/>
            <person name="Abouelleil A."/>
            <person name="Alvarado L."/>
            <person name="Arachchi H.M."/>
            <person name="Berlin A."/>
            <person name="Brown A."/>
            <person name="Chapman S.B."/>
            <person name="Chen Z."/>
            <person name="Dunbar C."/>
            <person name="Freedman E."/>
            <person name="Gearin G."/>
            <person name="Goldberg J."/>
            <person name="Griggs A."/>
            <person name="Gujja S."/>
            <person name="Heiman D."/>
            <person name="Howarth C."/>
            <person name="Larson L."/>
            <person name="Lui A."/>
            <person name="MacDonald P.J.P."/>
            <person name="Montmayeur A."/>
            <person name="Murphy C."/>
            <person name="Neiman D."/>
            <person name="Pearson M."/>
            <person name="Priest M."/>
            <person name="Roberts A."/>
            <person name="Saif S."/>
            <person name="Shea T."/>
            <person name="Shenoy N."/>
            <person name="Sisk P."/>
            <person name="Stolte C."/>
            <person name="Sykes S."/>
            <person name="Wortman J."/>
            <person name="Nusbaum C."/>
            <person name="Birren B."/>
        </authorList>
    </citation>
    <scope>NUCLEOTIDE SEQUENCE [LARGE SCALE GENOMIC DNA]</scope>
    <source>
        <strain evidence="9">54006</strain>
    </source>
</reference>
<dbReference type="AlphaFoldDB" id="X0IQ59"/>
<dbReference type="InterPro" id="IPR051059">
    <property type="entry name" value="VerF-like"/>
</dbReference>
<feature type="region of interest" description="Disordered" evidence="7">
    <location>
        <begin position="91"/>
        <end position="151"/>
    </location>
</feature>
<dbReference type="PANTHER" id="PTHR40626">
    <property type="entry name" value="MIP31509P"/>
    <property type="match status" value="1"/>
</dbReference>
<dbReference type="GO" id="GO:0000981">
    <property type="term" value="F:DNA-binding transcription factor activity, RNA polymerase II-specific"/>
    <property type="evidence" value="ECO:0007669"/>
    <property type="project" value="InterPro"/>
</dbReference>
<dbReference type="InterPro" id="IPR007219">
    <property type="entry name" value="XnlR_reg_dom"/>
</dbReference>
<evidence type="ECO:0000256" key="2">
    <source>
        <dbReference type="ARBA" id="ARBA00022723"/>
    </source>
</evidence>
<dbReference type="HOGENOM" id="CLU_007784_2_0_1"/>
<keyword evidence="5" id="KW-0862">Zinc</keyword>
<keyword evidence="4" id="KW-0863">Zinc-finger</keyword>
<evidence type="ECO:0000256" key="6">
    <source>
        <dbReference type="ARBA" id="ARBA00023242"/>
    </source>
</evidence>
<protein>
    <recommendedName>
        <fullName evidence="8">Xylanolytic transcriptional activator regulatory domain-containing protein</fullName>
    </recommendedName>
</protein>
<dbReference type="EMBL" id="JH658322">
    <property type="protein sequence ID" value="EXL90972.1"/>
    <property type="molecule type" value="Genomic_DNA"/>
</dbReference>
<accession>X0IQ59</accession>
<evidence type="ECO:0000256" key="4">
    <source>
        <dbReference type="ARBA" id="ARBA00022771"/>
    </source>
</evidence>
<dbReference type="Proteomes" id="UP000030685">
    <property type="component" value="Unassembled WGS sequence"/>
</dbReference>
<dbReference type="GO" id="GO:0005634">
    <property type="term" value="C:nucleus"/>
    <property type="evidence" value="ECO:0007669"/>
    <property type="project" value="UniProtKB-SubCell"/>
</dbReference>
<evidence type="ECO:0000256" key="5">
    <source>
        <dbReference type="ARBA" id="ARBA00022833"/>
    </source>
</evidence>
<dbReference type="GO" id="GO:0008270">
    <property type="term" value="F:zinc ion binding"/>
    <property type="evidence" value="ECO:0007669"/>
    <property type="project" value="UniProtKB-KW"/>
</dbReference>
<evidence type="ECO:0000256" key="3">
    <source>
        <dbReference type="ARBA" id="ARBA00022737"/>
    </source>
</evidence>
<feature type="compositionally biased region" description="Acidic residues" evidence="7">
    <location>
        <begin position="132"/>
        <end position="142"/>
    </location>
</feature>
<dbReference type="GO" id="GO:0006351">
    <property type="term" value="P:DNA-templated transcription"/>
    <property type="evidence" value="ECO:0007669"/>
    <property type="project" value="InterPro"/>
</dbReference>
<dbReference type="GeneID" id="42041047"/>
<feature type="compositionally biased region" description="Polar residues" evidence="7">
    <location>
        <begin position="100"/>
        <end position="110"/>
    </location>
</feature>
<evidence type="ECO:0000256" key="7">
    <source>
        <dbReference type="SAM" id="MobiDB-lite"/>
    </source>
</evidence>
<sequence>MRESVSGKALAELPNDVTHRIGLASRYPRETVPLPLWAELFKTVSPSPCFTCHDRLLTAPDIHRDLLTRHHRQSHQQDQDHDGLVQCEERDSPVEMTLPTRESPSVDASQPPTPLPVLQEDDADGENRLLEQSDEMEDGTEADPERRTATPVETTTALELEPPNVLATPNFLLGAAEGLQAFEFLWNDFPADDQLLPTAFLNTDLSLVDMSQQYPHLPSPPPPPHPPAFAQPIPGADVSTNLNLNIPVSINVSRDTSQTQNVMSRLPSLEPSSSSTLNALETAANYQAFLAPGQASSACPWRILPEEYQSLAQRVASLTSTVPHPFTFPSRHTLSRYLEGYFRGFHAHMPMLHAATLTFRGLGPELTLALAAVGALYRFEHAKGIELYRVSKVLINRRLDQFYEGNVSRLTGTSPGFAGFTPVHTSSQHDQASPILLQGQSGLRLLQGLLVLMAMTSWGEKALVRDGLSMASQVATLVREFGISEPEDTAMRDMTWEDWTLAEEKRRTLFVAYVLFSLQCAAFNVPPMLLNQEVSLNLPACDSEWKAQTALEWSNLRNSNAYQPRSFQQTVEKLLSGTPVHYEGCISAFGNYILIHGIFIQIFHARNALGPAPDPSSSLSEGFIKKMEAALRAWQESWESTHESTLDPSSPKGPMGFNSTALLRLAYIRLNANTGPYRQLFTRDPTVIARAFTDGKIRVCDRSPHLDRAILQSIHALSIPVRVGIAFVARTLTLNWSFQHALSNLECAFLMTYWLRSLAICVETSGWSVLRPDEQKLLDMVVALVRETEFADLLDTVSDHASQLRILAPCVARLWAETFKGFQVFEIVYIVGQSLSVVADTLQREFG</sequence>